<evidence type="ECO:0000313" key="3">
    <source>
        <dbReference type="EMBL" id="GMH61112.1"/>
    </source>
</evidence>
<organism evidence="3 4">
    <name type="scientific">Triparma strigata</name>
    <dbReference type="NCBI Taxonomy" id="1606541"/>
    <lineage>
        <taxon>Eukaryota</taxon>
        <taxon>Sar</taxon>
        <taxon>Stramenopiles</taxon>
        <taxon>Ochrophyta</taxon>
        <taxon>Bolidophyceae</taxon>
        <taxon>Parmales</taxon>
        <taxon>Triparmaceae</taxon>
        <taxon>Triparma</taxon>
    </lineage>
</organism>
<keyword evidence="2" id="KW-0732">Signal</keyword>
<feature type="chain" id="PRO_5040911404" description="Peptidase M41 domain-containing protein" evidence="2">
    <location>
        <begin position="18"/>
        <end position="380"/>
    </location>
</feature>
<proteinExistence type="predicted"/>
<gene>
    <name evidence="3" type="ORF">TrST_g384</name>
</gene>
<keyword evidence="1" id="KW-1133">Transmembrane helix</keyword>
<dbReference type="Proteomes" id="UP001165085">
    <property type="component" value="Unassembled WGS sequence"/>
</dbReference>
<dbReference type="EMBL" id="BRXY01000069">
    <property type="protein sequence ID" value="GMH61112.1"/>
    <property type="molecule type" value="Genomic_DNA"/>
</dbReference>
<dbReference type="PANTHER" id="PTHR33471:SF7">
    <property type="entry name" value="ATP-DEPENDENT ZINC METALLOPROTEASE-RELATED"/>
    <property type="match status" value="1"/>
</dbReference>
<dbReference type="SUPFAM" id="SSF140990">
    <property type="entry name" value="FtsH protease domain-like"/>
    <property type="match status" value="1"/>
</dbReference>
<reference evidence="4" key="1">
    <citation type="journal article" date="2023" name="Commun. Biol.">
        <title>Genome analysis of Parmales, the sister group of diatoms, reveals the evolutionary specialization of diatoms from phago-mixotrophs to photoautotrophs.</title>
        <authorList>
            <person name="Ban H."/>
            <person name="Sato S."/>
            <person name="Yoshikawa S."/>
            <person name="Yamada K."/>
            <person name="Nakamura Y."/>
            <person name="Ichinomiya M."/>
            <person name="Sato N."/>
            <person name="Blanc-Mathieu R."/>
            <person name="Endo H."/>
            <person name="Kuwata A."/>
            <person name="Ogata H."/>
        </authorList>
    </citation>
    <scope>NUCLEOTIDE SEQUENCE [LARGE SCALE GENOMIC DNA]</scope>
    <source>
        <strain evidence="4">NIES 3701</strain>
    </source>
</reference>
<sequence>MKCTLFFIACALLSTDAFTQLAKPLRLSSARVRYVSRLNLSDSNNEDVEALIAAAKKLRSEASASELEMGITTTTTESTSPPKKLTFKEAYESLSSAETSSYSSLKSVSVKFDSPPASTMGLKPFPVTLDSLKQRTGGQITSSSLGVGGGDDVSLDDFKTATIAITLASTILAIGSGVVMPNNTGATFTYLFAVVPVLWIAVGSSAPGILAGIIESFKGSNEDKEEKRVRVCYHEAAHFLCGYCVGLPVKTYGLGSDGNPQVEFFDTKTGDLPDSQKGQRVEFNDAQVAKLAVVSMAGAVGEALEMEEAKGGENDLIALQNIFGRSEEFMGAAKQQEMTRWGALMAFMIIKENKEAFQKLSKALGEGKSVAECAAIIESS</sequence>
<keyword evidence="4" id="KW-1185">Reference proteome</keyword>
<feature type="transmembrane region" description="Helical" evidence="1">
    <location>
        <begin position="190"/>
        <end position="214"/>
    </location>
</feature>
<dbReference type="PANTHER" id="PTHR33471">
    <property type="entry name" value="ATP-DEPENDENT ZINC METALLOPROTEASE-RELATED"/>
    <property type="match status" value="1"/>
</dbReference>
<protein>
    <recommendedName>
        <fullName evidence="5">Peptidase M41 domain-containing protein</fullName>
    </recommendedName>
</protein>
<comment type="caution">
    <text evidence="3">The sequence shown here is derived from an EMBL/GenBank/DDBJ whole genome shotgun (WGS) entry which is preliminary data.</text>
</comment>
<evidence type="ECO:0000313" key="4">
    <source>
        <dbReference type="Proteomes" id="UP001165085"/>
    </source>
</evidence>
<dbReference type="AlphaFoldDB" id="A0A9W7DZS7"/>
<dbReference type="GO" id="GO:0004176">
    <property type="term" value="F:ATP-dependent peptidase activity"/>
    <property type="evidence" value="ECO:0007669"/>
    <property type="project" value="InterPro"/>
</dbReference>
<keyword evidence="1" id="KW-0812">Transmembrane</keyword>
<dbReference type="InterPro" id="IPR037219">
    <property type="entry name" value="Peptidase_M41-like"/>
</dbReference>
<evidence type="ECO:0000256" key="1">
    <source>
        <dbReference type="SAM" id="Phobius"/>
    </source>
</evidence>
<evidence type="ECO:0008006" key="5">
    <source>
        <dbReference type="Google" id="ProtNLM"/>
    </source>
</evidence>
<dbReference type="GO" id="GO:0004222">
    <property type="term" value="F:metalloendopeptidase activity"/>
    <property type="evidence" value="ECO:0007669"/>
    <property type="project" value="InterPro"/>
</dbReference>
<name>A0A9W7DZS7_9STRA</name>
<dbReference type="OrthoDB" id="66620at2759"/>
<dbReference type="Gene3D" id="1.20.58.760">
    <property type="entry name" value="Peptidase M41"/>
    <property type="match status" value="1"/>
</dbReference>
<accession>A0A9W7DZS7</accession>
<keyword evidence="1" id="KW-0472">Membrane</keyword>
<feature type="signal peptide" evidence="2">
    <location>
        <begin position="1"/>
        <end position="17"/>
    </location>
</feature>
<dbReference type="GO" id="GO:0006508">
    <property type="term" value="P:proteolysis"/>
    <property type="evidence" value="ECO:0007669"/>
    <property type="project" value="InterPro"/>
</dbReference>
<dbReference type="GO" id="GO:0005524">
    <property type="term" value="F:ATP binding"/>
    <property type="evidence" value="ECO:0007669"/>
    <property type="project" value="InterPro"/>
</dbReference>
<evidence type="ECO:0000256" key="2">
    <source>
        <dbReference type="SAM" id="SignalP"/>
    </source>
</evidence>